<dbReference type="AlphaFoldDB" id="A0A510DYM5"/>
<evidence type="ECO:0000313" key="1">
    <source>
        <dbReference type="EMBL" id="BBG25343.1"/>
    </source>
</evidence>
<reference evidence="1 3" key="2">
    <citation type="journal article" date="2020" name="Int. J. Syst. Evol. Microbiol.">
        <title>Sulfuracidifex tepidarius gen. nov., sp. nov. and transfer of Sulfolobus metallicus Huber and Stetter 1992 to the genus Sulfuracidifex as Sulfuracidifex metallicus comb. nov.</title>
        <authorList>
            <person name="Itoh T."/>
            <person name="Miura T."/>
            <person name="Sakai H.D."/>
            <person name="Kato S."/>
            <person name="Ohkuma M."/>
            <person name="Takashina T."/>
        </authorList>
    </citation>
    <scope>NUCLEOTIDE SEQUENCE [LARGE SCALE GENOMIC DNA]</scope>
    <source>
        <strain evidence="1 3">IC-006</strain>
        <strain evidence="2">IC-007</strain>
    </source>
</reference>
<dbReference type="Proteomes" id="UP000322983">
    <property type="component" value="Chromosome"/>
</dbReference>
<organism evidence="1 3">
    <name type="scientific">Sulfuracidifex tepidarius</name>
    <dbReference type="NCBI Taxonomy" id="1294262"/>
    <lineage>
        <taxon>Archaea</taxon>
        <taxon>Thermoproteota</taxon>
        <taxon>Thermoprotei</taxon>
        <taxon>Sulfolobales</taxon>
        <taxon>Sulfolobaceae</taxon>
        <taxon>Sulfuracidifex</taxon>
    </lineage>
</organism>
<reference evidence="4" key="1">
    <citation type="submission" date="2018-09" db="EMBL/GenBank/DDBJ databases">
        <title>Complete Genome Sequencing of Sulfolobus sp. JCM 16834.</title>
        <authorList>
            <person name="Kato S."/>
            <person name="Itoh T."/>
            <person name="Ohkuma M."/>
        </authorList>
    </citation>
    <scope>NUCLEOTIDE SEQUENCE [LARGE SCALE GENOMIC DNA]</scope>
    <source>
        <strain evidence="4">IC-007</strain>
    </source>
</reference>
<dbReference type="GeneID" id="41718962"/>
<evidence type="ECO:0000313" key="2">
    <source>
        <dbReference type="EMBL" id="BBG28137.1"/>
    </source>
</evidence>
<dbReference type="EMBL" id="AP018929">
    <property type="protein sequence ID" value="BBG25343.1"/>
    <property type="molecule type" value="Genomic_DNA"/>
</dbReference>
<evidence type="ECO:0000313" key="3">
    <source>
        <dbReference type="Proteomes" id="UP000322983"/>
    </source>
</evidence>
<accession>A0A510DYM5</accession>
<proteinExistence type="predicted"/>
<dbReference type="EMBL" id="AP018930">
    <property type="protein sequence ID" value="BBG28137.1"/>
    <property type="molecule type" value="Genomic_DNA"/>
</dbReference>
<dbReference type="OrthoDB" id="35349at2157"/>
<keyword evidence="3" id="KW-1185">Reference proteome</keyword>
<dbReference type="STRING" id="1294262.GCA_001316085_02602"/>
<sequence length="154" mass="18106">MEEFTKISIDLALSSKIKNYDKLISEGESKMKSCVFYDNDSCIKFKPNSKILAIWKNDTKISPHAMFCYLCPFYAFRDDGDRVSLTMYDLYLFYMELRARIEKETIKLEERLNDVTFSSSVFIRKRYNELLDILNDAQDKIDIIKTILSITKGM</sequence>
<dbReference type="Proteomes" id="UP000325030">
    <property type="component" value="Chromosome"/>
</dbReference>
<evidence type="ECO:0000313" key="4">
    <source>
        <dbReference type="Proteomes" id="UP000325030"/>
    </source>
</evidence>
<protein>
    <submittedName>
        <fullName evidence="1">Uncharacterized protein</fullName>
    </submittedName>
</protein>
<gene>
    <name evidence="1" type="ORF">IC006_2678</name>
    <name evidence="2" type="ORF">IC007_2692</name>
</gene>
<dbReference type="RefSeq" id="WP_054846557.1">
    <property type="nucleotide sequence ID" value="NZ_AP018929.1"/>
</dbReference>
<accession>A0A510E6S6</accession>
<dbReference type="KEGG" id="step:IC006_2678"/>
<name>A0A510DYM5_9CREN</name>